<dbReference type="RefSeq" id="WP_176267398.1">
    <property type="nucleotide sequence ID" value="NZ_JABWGV010000003.1"/>
</dbReference>
<protein>
    <submittedName>
        <fullName evidence="4">DUF305 domain-containing protein</fullName>
    </submittedName>
</protein>
<reference evidence="4 5" key="1">
    <citation type="submission" date="2020-06" db="EMBL/GenBank/DDBJ databases">
        <title>Altererythrobacter sp. HHU K3-1.</title>
        <authorList>
            <person name="Zhang D."/>
            <person name="Xue H."/>
        </authorList>
    </citation>
    <scope>NUCLEOTIDE SEQUENCE [LARGE SCALE GENOMIC DNA]</scope>
    <source>
        <strain evidence="4 5">HHU K3-1</strain>
    </source>
</reference>
<feature type="region of interest" description="Disordered" evidence="1">
    <location>
        <begin position="258"/>
        <end position="296"/>
    </location>
</feature>
<dbReference type="Gene3D" id="1.20.1260.10">
    <property type="match status" value="1"/>
</dbReference>
<comment type="caution">
    <text evidence="4">The sequence shown here is derived from an EMBL/GenBank/DDBJ whole genome shotgun (WGS) entry which is preliminary data.</text>
</comment>
<name>A0A850H318_9SPHN</name>
<feature type="domain" description="DUF305" evidence="3">
    <location>
        <begin position="59"/>
        <end position="214"/>
    </location>
</feature>
<sequence length="808" mass="86450">MTFRRLALALAGSSLAALATAASAQDAPIVQPGAPGAAPRTISSDEAVKLAESRYSPADVKFLQYMIPHHAQALTLSNLVDGRSNNPVLTDVAERIEAGQMDEIEFMRDWLRSRGQPLEADMHAAHHAGGTMHMADGLVMTGMATPADIEELSNLQGTAFERKFLTLMIAHHRGAIDMVDWLLEQSGSAYDPVLLEFVNGVRADQVSEVDKMNARLSTLSSDKRASLAAGFRDAGQAAWNMTLEHALPKPAGFFDPANPAGLQPLIESGDDEEEEDSAEAEREEREAGSPDFGQRGSFLSFANTDMAFSGDMLVAGNYHGFNIYRLAEGGEPQLVSSVVCPGGQGDVSVVGNLLIMSVEQTSGRVDCGIQGIEEDVSEDRFRGLRIFDISDVTRPMQVGQVQTCRGSHTHSVVTLPENNNGRIVVYNSGTSSVRDEEELAGCVGDVPGDSRTALFRIDVIEIPVDNPSAARIVSSPAVFADPESGNLAGLWRGGDHGAGTQDSRRTDQCHDITVFPTANLAAGACSGNGIIFDITEPLEPKRIDAVTDDGFAYWHSATFNNEGTKVLFTDEWGGGARARCRAYDDMSWGADAIYDIEGGQLERRGTYKLPAPQGDKENCVAHNGSIVPVPGRDIMVQAWYQGGLSIFDFTDSQNPREIAYFDRGPIDEDQLVLGGYWSAYFYDGKIYGTEIARGLDVLSLEPSEYLTENEIAAASLATTGEAFNPQRQLPVTWPAQPVVGLAYLDQLERGGAANASDIAAMRAALGRPGGPTASEVAAAKRMVAGLTGRDAERGAALVGVMEALARAS</sequence>
<feature type="chain" id="PRO_5032773680" evidence="2">
    <location>
        <begin position="25"/>
        <end position="808"/>
    </location>
</feature>
<evidence type="ECO:0000259" key="3">
    <source>
        <dbReference type="Pfam" id="PF03713"/>
    </source>
</evidence>
<evidence type="ECO:0000313" key="4">
    <source>
        <dbReference type="EMBL" id="NVD45066.1"/>
    </source>
</evidence>
<feature type="compositionally biased region" description="Acidic residues" evidence="1">
    <location>
        <begin position="268"/>
        <end position="278"/>
    </location>
</feature>
<dbReference type="InterPro" id="IPR005183">
    <property type="entry name" value="DUF305_CopM-like"/>
</dbReference>
<dbReference type="PANTHER" id="PTHR36933">
    <property type="entry name" value="SLL0788 PROTEIN"/>
    <property type="match status" value="1"/>
</dbReference>
<dbReference type="PANTHER" id="PTHR36933:SF1">
    <property type="entry name" value="SLL0788 PROTEIN"/>
    <property type="match status" value="1"/>
</dbReference>
<evidence type="ECO:0000256" key="2">
    <source>
        <dbReference type="SAM" id="SignalP"/>
    </source>
</evidence>
<organism evidence="4 5">
    <name type="scientific">Qipengyuania atrilutea</name>
    <dbReference type="NCBI Taxonomy" id="2744473"/>
    <lineage>
        <taxon>Bacteria</taxon>
        <taxon>Pseudomonadati</taxon>
        <taxon>Pseudomonadota</taxon>
        <taxon>Alphaproteobacteria</taxon>
        <taxon>Sphingomonadales</taxon>
        <taxon>Erythrobacteraceae</taxon>
        <taxon>Qipengyuania</taxon>
    </lineage>
</organism>
<evidence type="ECO:0000313" key="5">
    <source>
        <dbReference type="Proteomes" id="UP000561438"/>
    </source>
</evidence>
<dbReference type="Proteomes" id="UP000561438">
    <property type="component" value="Unassembled WGS sequence"/>
</dbReference>
<keyword evidence="5" id="KW-1185">Reference proteome</keyword>
<dbReference type="AlphaFoldDB" id="A0A850H318"/>
<dbReference type="SUPFAM" id="SSF75011">
    <property type="entry name" value="3-carboxy-cis,cis-mucoante lactonizing enzyme"/>
    <property type="match status" value="1"/>
</dbReference>
<dbReference type="InterPro" id="IPR012347">
    <property type="entry name" value="Ferritin-like"/>
</dbReference>
<dbReference type="Pfam" id="PF03713">
    <property type="entry name" value="DUF305"/>
    <property type="match status" value="1"/>
</dbReference>
<feature type="compositionally biased region" description="Basic and acidic residues" evidence="1">
    <location>
        <begin position="279"/>
        <end position="288"/>
    </location>
</feature>
<gene>
    <name evidence="4" type="ORF">HUV48_08540</name>
</gene>
<feature type="signal peptide" evidence="2">
    <location>
        <begin position="1"/>
        <end position="24"/>
    </location>
</feature>
<dbReference type="EMBL" id="JABWGV010000003">
    <property type="protein sequence ID" value="NVD45066.1"/>
    <property type="molecule type" value="Genomic_DNA"/>
</dbReference>
<accession>A0A850H318</accession>
<proteinExistence type="predicted"/>
<keyword evidence="2" id="KW-0732">Signal</keyword>
<evidence type="ECO:0000256" key="1">
    <source>
        <dbReference type="SAM" id="MobiDB-lite"/>
    </source>
</evidence>